<gene>
    <name evidence="10" type="ORF">Tsubulata_039486</name>
</gene>
<comment type="caution">
    <text evidence="8">Lacks conserved residue(s) required for the propagation of feature annotation.</text>
</comment>
<keyword evidence="5 8" id="KW-0812">Transmembrane</keyword>
<organism evidence="10 11">
    <name type="scientific">Turnera subulata</name>
    <dbReference type="NCBI Taxonomy" id="218843"/>
    <lineage>
        <taxon>Eukaryota</taxon>
        <taxon>Viridiplantae</taxon>
        <taxon>Streptophyta</taxon>
        <taxon>Embryophyta</taxon>
        <taxon>Tracheophyta</taxon>
        <taxon>Spermatophyta</taxon>
        <taxon>Magnoliopsida</taxon>
        <taxon>eudicotyledons</taxon>
        <taxon>Gunneridae</taxon>
        <taxon>Pentapetalae</taxon>
        <taxon>rosids</taxon>
        <taxon>fabids</taxon>
        <taxon>Malpighiales</taxon>
        <taxon>Passifloraceae</taxon>
        <taxon>Turnera</taxon>
    </lineage>
</organism>
<dbReference type="AlphaFoldDB" id="A0A9Q0J2L3"/>
<evidence type="ECO:0000256" key="4">
    <source>
        <dbReference type="ARBA" id="ARBA00022475"/>
    </source>
</evidence>
<name>A0A9Q0J2L3_9ROSI</name>
<reference evidence="10" key="2">
    <citation type="journal article" date="2023" name="Plants (Basel)">
        <title>Annotation of the Turnera subulata (Passifloraceae) Draft Genome Reveals the S-Locus Evolved after the Divergence of Turneroideae from Passifloroideae in a Stepwise Manner.</title>
        <authorList>
            <person name="Henning P.M."/>
            <person name="Roalson E.H."/>
            <person name="Mir W."/>
            <person name="McCubbin A.G."/>
            <person name="Shore J.S."/>
        </authorList>
    </citation>
    <scope>NUCLEOTIDE SEQUENCE</scope>
    <source>
        <strain evidence="10">F60SS</strain>
    </source>
</reference>
<keyword evidence="4 8" id="KW-1003">Cell membrane</keyword>
<dbReference type="GO" id="GO:0005886">
    <property type="term" value="C:plasma membrane"/>
    <property type="evidence" value="ECO:0007669"/>
    <property type="project" value="UniProtKB-SubCell"/>
</dbReference>
<evidence type="ECO:0000313" key="11">
    <source>
        <dbReference type="Proteomes" id="UP001141552"/>
    </source>
</evidence>
<accession>A0A9Q0J2L3</accession>
<proteinExistence type="inferred from homology"/>
<comment type="subunit">
    <text evidence="3 8">Homodimer and heterodimers.</text>
</comment>
<keyword evidence="7 8" id="KW-0472">Membrane</keyword>
<comment type="subcellular location">
    <subcellularLocation>
        <location evidence="1 8">Cell membrane</location>
        <topology evidence="1 8">Multi-pass membrane protein</topology>
    </subcellularLocation>
</comment>
<dbReference type="Proteomes" id="UP001141552">
    <property type="component" value="Unassembled WGS sequence"/>
</dbReference>
<keyword evidence="11" id="KW-1185">Reference proteome</keyword>
<keyword evidence="6 8" id="KW-1133">Transmembrane helix</keyword>
<dbReference type="Pfam" id="PF04535">
    <property type="entry name" value="CASP_dom"/>
    <property type="match status" value="1"/>
</dbReference>
<dbReference type="InterPro" id="IPR006702">
    <property type="entry name" value="CASP_dom"/>
</dbReference>
<evidence type="ECO:0000256" key="7">
    <source>
        <dbReference type="ARBA" id="ARBA00023136"/>
    </source>
</evidence>
<evidence type="ECO:0000256" key="1">
    <source>
        <dbReference type="ARBA" id="ARBA00004651"/>
    </source>
</evidence>
<comment type="caution">
    <text evidence="10">The sequence shown here is derived from an EMBL/GenBank/DDBJ whole genome shotgun (WGS) entry which is preliminary data.</text>
</comment>
<evidence type="ECO:0000256" key="2">
    <source>
        <dbReference type="ARBA" id="ARBA00007651"/>
    </source>
</evidence>
<dbReference type="OrthoDB" id="685197at2759"/>
<dbReference type="PANTHER" id="PTHR33573">
    <property type="entry name" value="CASP-LIKE PROTEIN 4A4"/>
    <property type="match status" value="1"/>
</dbReference>
<protein>
    <recommendedName>
        <fullName evidence="8">CASP-like protein</fullName>
    </recommendedName>
</protein>
<feature type="transmembrane region" description="Helical" evidence="8">
    <location>
        <begin position="12"/>
        <end position="36"/>
    </location>
</feature>
<dbReference type="EMBL" id="JAKUCV010006753">
    <property type="protein sequence ID" value="KAJ4826049.1"/>
    <property type="molecule type" value="Genomic_DNA"/>
</dbReference>
<sequence>MITTTTSRFCRYVYYAASIGTCYALLQLPFAVYFAIKGARMIPNGCWPEFDFYGDKVISYLLATATGAGLAFSCEFKSFLDKLFELITNEEADAGEAKHQYDNFLSRGNVPVVSLDLLGITHGVYKRCATSCQSIL</sequence>
<evidence type="ECO:0000259" key="9">
    <source>
        <dbReference type="Pfam" id="PF04535"/>
    </source>
</evidence>
<feature type="domain" description="Casparian strip membrane protein" evidence="9">
    <location>
        <begin position="11"/>
        <end position="71"/>
    </location>
</feature>
<comment type="similarity">
    <text evidence="2 8">Belongs to the Casparian strip membrane proteins (CASP) family.</text>
</comment>
<evidence type="ECO:0000313" key="10">
    <source>
        <dbReference type="EMBL" id="KAJ4826049.1"/>
    </source>
</evidence>
<evidence type="ECO:0000256" key="6">
    <source>
        <dbReference type="ARBA" id="ARBA00022989"/>
    </source>
</evidence>
<reference evidence="10" key="1">
    <citation type="submission" date="2022-02" db="EMBL/GenBank/DDBJ databases">
        <authorList>
            <person name="Henning P.M."/>
            <person name="McCubbin A.G."/>
            <person name="Shore J.S."/>
        </authorList>
    </citation>
    <scope>NUCLEOTIDE SEQUENCE</scope>
    <source>
        <strain evidence="10">F60SS</strain>
        <tissue evidence="10">Leaves</tissue>
    </source>
</reference>
<evidence type="ECO:0000256" key="3">
    <source>
        <dbReference type="ARBA" id="ARBA00011489"/>
    </source>
</evidence>
<evidence type="ECO:0000256" key="8">
    <source>
        <dbReference type="RuleBase" id="RU361233"/>
    </source>
</evidence>
<dbReference type="PANTHER" id="PTHR33573:SF17">
    <property type="entry name" value="CASP-LIKE PROTEIN 4D1"/>
    <property type="match status" value="1"/>
</dbReference>
<evidence type="ECO:0000256" key="5">
    <source>
        <dbReference type="ARBA" id="ARBA00022692"/>
    </source>
</evidence>